<dbReference type="Gene3D" id="1.10.10.10">
    <property type="entry name" value="Winged helix-like DNA-binding domain superfamily/Winged helix DNA-binding domain"/>
    <property type="match status" value="3"/>
</dbReference>
<dbReference type="InterPro" id="IPR009000">
    <property type="entry name" value="Transl_B-barrel_sf"/>
</dbReference>
<keyword evidence="6" id="KW-0342">GTP-binding</keyword>
<dbReference type="PRINTS" id="PR00315">
    <property type="entry name" value="ELONGATNFCT"/>
</dbReference>
<dbReference type="InterPro" id="IPR057335">
    <property type="entry name" value="Beta-barrel_SelB"/>
</dbReference>
<evidence type="ECO:0000256" key="1">
    <source>
        <dbReference type="ARBA" id="ARBA00004496"/>
    </source>
</evidence>
<name>A0A1J5RJH3_9ZZZZ</name>
<dbReference type="InterPro" id="IPR000795">
    <property type="entry name" value="T_Tr_GTP-bd_dom"/>
</dbReference>
<dbReference type="GO" id="GO:0003746">
    <property type="term" value="F:translation elongation factor activity"/>
    <property type="evidence" value="ECO:0007669"/>
    <property type="project" value="UniProtKB-KW"/>
</dbReference>
<dbReference type="InterPro" id="IPR036388">
    <property type="entry name" value="WH-like_DNA-bd_sf"/>
</dbReference>
<dbReference type="GO" id="GO:0003723">
    <property type="term" value="F:RNA binding"/>
    <property type="evidence" value="ECO:0007669"/>
    <property type="project" value="InterPro"/>
</dbReference>
<dbReference type="PANTHER" id="PTHR43721">
    <property type="entry name" value="ELONGATION FACTOR TU-RELATED"/>
    <property type="match status" value="1"/>
</dbReference>
<dbReference type="CDD" id="cd04171">
    <property type="entry name" value="SelB"/>
    <property type="match status" value="1"/>
</dbReference>
<dbReference type="GO" id="GO:0003924">
    <property type="term" value="F:GTPase activity"/>
    <property type="evidence" value="ECO:0007669"/>
    <property type="project" value="InterPro"/>
</dbReference>
<dbReference type="NCBIfam" id="TIGR00475">
    <property type="entry name" value="selB"/>
    <property type="match status" value="1"/>
</dbReference>
<evidence type="ECO:0000256" key="4">
    <source>
        <dbReference type="ARBA" id="ARBA00022741"/>
    </source>
</evidence>
<comment type="subcellular location">
    <subcellularLocation>
        <location evidence="1">Cytoplasm</location>
    </subcellularLocation>
</comment>
<dbReference type="InterPro" id="IPR048931">
    <property type="entry name" value="WHD_2nd_SelB_bact"/>
</dbReference>
<keyword evidence="10" id="KW-0251">Elongation factor</keyword>
<dbReference type="PROSITE" id="PS51722">
    <property type="entry name" value="G_TR_2"/>
    <property type="match status" value="1"/>
</dbReference>
<evidence type="ECO:0000313" key="10">
    <source>
        <dbReference type="EMBL" id="OIQ89715.1"/>
    </source>
</evidence>
<comment type="function">
    <text evidence="7">Translation factor necessary for the incorporation of selenocysteine into proteins. It probably replaces EF-Tu for the insertion of selenocysteine directed by the UGA codon. SelB binds GTP and GDP.</text>
</comment>
<evidence type="ECO:0000256" key="2">
    <source>
        <dbReference type="ARBA" id="ARBA00015953"/>
    </source>
</evidence>
<dbReference type="Gene3D" id="2.40.30.10">
    <property type="entry name" value="Translation factors"/>
    <property type="match status" value="1"/>
</dbReference>
<dbReference type="CDD" id="cd15491">
    <property type="entry name" value="selB_III"/>
    <property type="match status" value="1"/>
</dbReference>
<evidence type="ECO:0000256" key="5">
    <source>
        <dbReference type="ARBA" id="ARBA00022917"/>
    </source>
</evidence>
<dbReference type="Pfam" id="PF09106">
    <property type="entry name" value="WHD_2nd_SelB"/>
    <property type="match status" value="1"/>
</dbReference>
<keyword evidence="4" id="KW-0547">Nucleotide-binding</keyword>
<organism evidence="10">
    <name type="scientific">mine drainage metagenome</name>
    <dbReference type="NCBI Taxonomy" id="410659"/>
    <lineage>
        <taxon>unclassified sequences</taxon>
        <taxon>metagenomes</taxon>
        <taxon>ecological metagenomes</taxon>
    </lineage>
</organism>
<dbReference type="InterPro" id="IPR015191">
    <property type="entry name" value="SelB_WHD4"/>
</dbReference>
<dbReference type="SUPFAM" id="SSF50447">
    <property type="entry name" value="Translation proteins"/>
    <property type="match status" value="1"/>
</dbReference>
<dbReference type="SUPFAM" id="SSF50465">
    <property type="entry name" value="EF-Tu/eEF-1alpha/eIF2-gamma C-terminal domain"/>
    <property type="match status" value="1"/>
</dbReference>
<sequence length="634" mass="68515">MIVGTAGHIDHGKTSLVKALTGVDADRLKEEKERGITLDLGYAYTPLPNGDILGFIDVPGHEKLVHNMLAGATGIDCLLLIIAADDGVMPQTIEHLHIVDLLGMRRGVVALTKIDTVSPPRAAEVEAQAAALMAGTGLAGSPIFPLSSITGQGVAELRRHLETTAETLPQRPLQGGFRLAVDRSFTLNGVGTVVTGTVFSGVVNVGDQLRILPSGLEVRIRGIHAQNQPSQGGKAGQRCALNLAGVDRQQIQRGDWVLAPFLQTPTSRVDVRMRLVADAPPLKHWSPVHVHLGTAHTTGHIALLEQESLPPGGEALAQLVLDRVVGAALGDRFVMRDASAQHTLGGGSVLDTRPPARGRRTPQRLAMLRAWEQGTTTEILAALLDCTTNGIDLAAFAANANLAEQDLVPLTESLPCVVARTRSPATAFSPVRWQALCELALEALTKAHAASTDTLGLNAEQLRMATAPQITRAAFAALIDHLLQDGRLAKDGSWLHLPGHQVTLGKTEEKLWREIEPMLASSPFQPPRVRDIGQAVDVDEAEIRMLMRRLARMGKTYLVAHDHYFLPAAVTELAGIVCQTAADHPEREVYASEFRTRIDTGRKLAIHILEFFDRVGFTRRVRDAHRIRNDSLLF</sequence>
<dbReference type="EMBL" id="MLJW01000318">
    <property type="protein sequence ID" value="OIQ89715.1"/>
    <property type="molecule type" value="Genomic_DNA"/>
</dbReference>
<dbReference type="AlphaFoldDB" id="A0A1J5RJH3"/>
<evidence type="ECO:0000256" key="8">
    <source>
        <dbReference type="ARBA" id="ARBA00031615"/>
    </source>
</evidence>
<dbReference type="Pfam" id="PF21214">
    <property type="entry name" value="WHD_2nd_SelB_bact"/>
    <property type="match status" value="1"/>
</dbReference>
<dbReference type="Pfam" id="PF25461">
    <property type="entry name" value="Beta-barrel_SelB"/>
    <property type="match status" value="1"/>
</dbReference>
<feature type="domain" description="Tr-type G" evidence="9">
    <location>
        <begin position="1"/>
        <end position="173"/>
    </location>
</feature>
<keyword evidence="3" id="KW-0963">Cytoplasm</keyword>
<accession>A0A1J5RJH3</accession>
<dbReference type="InterPro" id="IPR036390">
    <property type="entry name" value="WH_DNA-bd_sf"/>
</dbReference>
<dbReference type="Pfam" id="PF00009">
    <property type="entry name" value="GTP_EFTU"/>
    <property type="match status" value="1"/>
</dbReference>
<dbReference type="SUPFAM" id="SSF52540">
    <property type="entry name" value="P-loop containing nucleoside triphosphate hydrolases"/>
    <property type="match status" value="1"/>
</dbReference>
<dbReference type="Pfam" id="PF03144">
    <property type="entry name" value="GTP_EFTU_D2"/>
    <property type="match status" value="1"/>
</dbReference>
<reference evidence="10" key="1">
    <citation type="submission" date="2016-10" db="EMBL/GenBank/DDBJ databases">
        <title>Sequence of Gallionella enrichment culture.</title>
        <authorList>
            <person name="Poehlein A."/>
            <person name="Muehling M."/>
            <person name="Daniel R."/>
        </authorList>
    </citation>
    <scope>NUCLEOTIDE SEQUENCE</scope>
</reference>
<dbReference type="GO" id="GO:0001514">
    <property type="term" value="P:selenocysteine incorporation"/>
    <property type="evidence" value="ECO:0007669"/>
    <property type="project" value="InterPro"/>
</dbReference>
<dbReference type="InterPro" id="IPR027417">
    <property type="entry name" value="P-loop_NTPase"/>
</dbReference>
<dbReference type="Gene3D" id="3.40.50.300">
    <property type="entry name" value="P-loop containing nucleotide triphosphate hydrolases"/>
    <property type="match status" value="1"/>
</dbReference>
<dbReference type="InterPro" id="IPR015190">
    <property type="entry name" value="Elong_fac_SelB-wing-hlx_typ-2"/>
</dbReference>
<proteinExistence type="predicted"/>
<protein>
    <recommendedName>
        <fullName evidence="2">Selenocysteine-specific elongation factor</fullName>
    </recommendedName>
    <alternativeName>
        <fullName evidence="8">SelB translation factor</fullName>
    </alternativeName>
</protein>
<dbReference type="PANTHER" id="PTHR43721:SF22">
    <property type="entry name" value="ELONGATION FACTOR TU, MITOCHONDRIAL"/>
    <property type="match status" value="1"/>
</dbReference>
<comment type="caution">
    <text evidence="10">The sequence shown here is derived from an EMBL/GenBank/DDBJ whole genome shotgun (WGS) entry which is preliminary data.</text>
</comment>
<evidence type="ECO:0000256" key="3">
    <source>
        <dbReference type="ARBA" id="ARBA00022490"/>
    </source>
</evidence>
<dbReference type="InterPro" id="IPR004535">
    <property type="entry name" value="Transl_elong_SelB"/>
</dbReference>
<evidence type="ECO:0000256" key="7">
    <source>
        <dbReference type="ARBA" id="ARBA00025526"/>
    </source>
</evidence>
<dbReference type="InterPro" id="IPR004161">
    <property type="entry name" value="EFTu-like_2"/>
</dbReference>
<dbReference type="SUPFAM" id="SSF46785">
    <property type="entry name" value="Winged helix' DNA-binding domain"/>
    <property type="match status" value="3"/>
</dbReference>
<evidence type="ECO:0000256" key="6">
    <source>
        <dbReference type="ARBA" id="ARBA00023134"/>
    </source>
</evidence>
<dbReference type="GO" id="GO:0005737">
    <property type="term" value="C:cytoplasm"/>
    <property type="evidence" value="ECO:0007669"/>
    <property type="project" value="UniProtKB-SubCell"/>
</dbReference>
<dbReference type="InterPro" id="IPR050055">
    <property type="entry name" value="EF-Tu_GTPase"/>
</dbReference>
<dbReference type="InterPro" id="IPR009001">
    <property type="entry name" value="Transl_elong_EF1A/Init_IF2_C"/>
</dbReference>
<keyword evidence="5" id="KW-0648">Protein biosynthesis</keyword>
<gene>
    <name evidence="10" type="primary">selB_2</name>
    <name evidence="10" type="ORF">GALL_283780</name>
</gene>
<dbReference type="GO" id="GO:0005525">
    <property type="term" value="F:GTP binding"/>
    <property type="evidence" value="ECO:0007669"/>
    <property type="project" value="UniProtKB-KW"/>
</dbReference>
<evidence type="ECO:0000259" key="9">
    <source>
        <dbReference type="PROSITE" id="PS51722"/>
    </source>
</evidence>
<dbReference type="Pfam" id="PF09107">
    <property type="entry name" value="WHD_3rd_SelB"/>
    <property type="match status" value="1"/>
</dbReference>